<name>A0AAU9JN69_9CILI</name>
<sequence length="347" mass="39638">MGSCITKTANVEDGLPPIPFPDFSYLRRAKKSVLTIKNKSVQKEHVRGLVEIRNDAGIGLTSLQKIILVGGTDESAQLTSRVVQLDPVNSIYHYIQDLPVPAKKGFIQEFEGWLYYVGGLVKNPDVESPHNFIPSPLMRLNLASSHWEVLETAQETRADGEKTINYRNLYQPGTFIHGSKMYLVGGQVINPDTNEAVPNKKIYSIDLQSPDLILLDEDVKLKMHANHPICVLNKNDSVVQIFGGKTSDMRLFRNNFEVNLDTKEIKETQPFPFFVKEHYPPIYQKEYTIIISFPKIAVQRVGYHDWKVFDFKREDEVQKNQEYLKAVGKGLEERKEPERHNINTKSP</sequence>
<proteinExistence type="predicted"/>
<gene>
    <name evidence="2" type="ORF">BSTOLATCC_MIC39492</name>
</gene>
<comment type="caution">
    <text evidence="2">The sequence shown here is derived from an EMBL/GenBank/DDBJ whole genome shotgun (WGS) entry which is preliminary data.</text>
</comment>
<dbReference type="AlphaFoldDB" id="A0AAU9JN69"/>
<organism evidence="2 3">
    <name type="scientific">Blepharisma stoltei</name>
    <dbReference type="NCBI Taxonomy" id="1481888"/>
    <lineage>
        <taxon>Eukaryota</taxon>
        <taxon>Sar</taxon>
        <taxon>Alveolata</taxon>
        <taxon>Ciliophora</taxon>
        <taxon>Postciliodesmatophora</taxon>
        <taxon>Heterotrichea</taxon>
        <taxon>Heterotrichida</taxon>
        <taxon>Blepharismidae</taxon>
        <taxon>Blepharisma</taxon>
    </lineage>
</organism>
<evidence type="ECO:0000313" key="2">
    <source>
        <dbReference type="EMBL" id="CAG9325697.1"/>
    </source>
</evidence>
<dbReference type="Gene3D" id="2.120.10.80">
    <property type="entry name" value="Kelch-type beta propeller"/>
    <property type="match status" value="1"/>
</dbReference>
<dbReference type="EMBL" id="CAJZBQ010000039">
    <property type="protein sequence ID" value="CAG9325697.1"/>
    <property type="molecule type" value="Genomic_DNA"/>
</dbReference>
<evidence type="ECO:0000256" key="1">
    <source>
        <dbReference type="SAM" id="MobiDB-lite"/>
    </source>
</evidence>
<reference evidence="2" key="1">
    <citation type="submission" date="2021-09" db="EMBL/GenBank/DDBJ databases">
        <authorList>
            <consortium name="AG Swart"/>
            <person name="Singh M."/>
            <person name="Singh A."/>
            <person name="Seah K."/>
            <person name="Emmerich C."/>
        </authorList>
    </citation>
    <scope>NUCLEOTIDE SEQUENCE</scope>
    <source>
        <strain evidence="2">ATCC30299</strain>
    </source>
</reference>
<dbReference type="SUPFAM" id="SSF117281">
    <property type="entry name" value="Kelch motif"/>
    <property type="match status" value="1"/>
</dbReference>
<feature type="region of interest" description="Disordered" evidence="1">
    <location>
        <begin position="328"/>
        <end position="347"/>
    </location>
</feature>
<evidence type="ECO:0000313" key="3">
    <source>
        <dbReference type="Proteomes" id="UP001162131"/>
    </source>
</evidence>
<protein>
    <submittedName>
        <fullName evidence="2">Uncharacterized protein</fullName>
    </submittedName>
</protein>
<dbReference type="InterPro" id="IPR015915">
    <property type="entry name" value="Kelch-typ_b-propeller"/>
</dbReference>
<accession>A0AAU9JN69</accession>
<keyword evidence="3" id="KW-1185">Reference proteome</keyword>
<feature type="compositionally biased region" description="Basic and acidic residues" evidence="1">
    <location>
        <begin position="330"/>
        <end position="341"/>
    </location>
</feature>
<dbReference type="Proteomes" id="UP001162131">
    <property type="component" value="Unassembled WGS sequence"/>
</dbReference>